<evidence type="ECO:0000313" key="2">
    <source>
        <dbReference type="EMBL" id="GJT11667.1"/>
    </source>
</evidence>
<name>A0ABQ5BD78_9ASTR</name>
<organism evidence="2 3">
    <name type="scientific">Tanacetum coccineum</name>
    <dbReference type="NCBI Taxonomy" id="301880"/>
    <lineage>
        <taxon>Eukaryota</taxon>
        <taxon>Viridiplantae</taxon>
        <taxon>Streptophyta</taxon>
        <taxon>Embryophyta</taxon>
        <taxon>Tracheophyta</taxon>
        <taxon>Spermatophyta</taxon>
        <taxon>Magnoliopsida</taxon>
        <taxon>eudicotyledons</taxon>
        <taxon>Gunneridae</taxon>
        <taxon>Pentapetalae</taxon>
        <taxon>asterids</taxon>
        <taxon>campanulids</taxon>
        <taxon>Asterales</taxon>
        <taxon>Asteraceae</taxon>
        <taxon>Asteroideae</taxon>
        <taxon>Anthemideae</taxon>
        <taxon>Anthemidinae</taxon>
        <taxon>Tanacetum</taxon>
    </lineage>
</organism>
<comment type="caution">
    <text evidence="2">The sequence shown here is derived from an EMBL/GenBank/DDBJ whole genome shotgun (WGS) entry which is preliminary data.</text>
</comment>
<protein>
    <recommendedName>
        <fullName evidence="4">Retrotransposon gag domain-containing protein</fullName>
    </recommendedName>
</protein>
<sequence length="277" mass="32504">MIERNFVEIQGTFLDKIRENTFNGAIGENVFEHINKFLEVVGPIKINGVSQDRFRLSIFPISLTGAASEWFKKDCIGLITTWDDLVEKFIQKFYQLLNDNKEIEAEEDDDPDNITDIFKIKGNLFDFETLLCKAFNDFNYLLKIDKDLFTFDIHGIGTYKMQNANNHYGQRPYANIKTKKAHDPYLEVNNIFGRNYDTSNAQDNQGHEERREDPALEPSVCKIKRFEMMKYSFNADEEYIAIKESEYLNHSKDNLDAYRELLRIINEGWVMETPEEE</sequence>
<evidence type="ECO:0008006" key="4">
    <source>
        <dbReference type="Google" id="ProtNLM"/>
    </source>
</evidence>
<reference evidence="2" key="2">
    <citation type="submission" date="2022-01" db="EMBL/GenBank/DDBJ databases">
        <authorList>
            <person name="Yamashiro T."/>
            <person name="Shiraishi A."/>
            <person name="Satake H."/>
            <person name="Nakayama K."/>
        </authorList>
    </citation>
    <scope>NUCLEOTIDE SEQUENCE</scope>
</reference>
<accession>A0ABQ5BD78</accession>
<dbReference type="PANTHER" id="PTHR33223:SF11">
    <property type="entry name" value="ELEMENT PROTEIN, PUTATIVE-RELATED"/>
    <property type="match status" value="1"/>
</dbReference>
<gene>
    <name evidence="2" type="ORF">Tco_0858709</name>
</gene>
<evidence type="ECO:0000256" key="1">
    <source>
        <dbReference type="SAM" id="MobiDB-lite"/>
    </source>
</evidence>
<dbReference type="Proteomes" id="UP001151760">
    <property type="component" value="Unassembled WGS sequence"/>
</dbReference>
<reference evidence="2" key="1">
    <citation type="journal article" date="2022" name="Int. J. Mol. Sci.">
        <title>Draft Genome of Tanacetum Coccineum: Genomic Comparison of Closely Related Tanacetum-Family Plants.</title>
        <authorList>
            <person name="Yamashiro T."/>
            <person name="Shiraishi A."/>
            <person name="Nakayama K."/>
            <person name="Satake H."/>
        </authorList>
    </citation>
    <scope>NUCLEOTIDE SEQUENCE</scope>
</reference>
<evidence type="ECO:0000313" key="3">
    <source>
        <dbReference type="Proteomes" id="UP001151760"/>
    </source>
</evidence>
<feature type="compositionally biased region" description="Basic and acidic residues" evidence="1">
    <location>
        <begin position="205"/>
        <end position="214"/>
    </location>
</feature>
<keyword evidence="3" id="KW-1185">Reference proteome</keyword>
<dbReference type="PANTHER" id="PTHR33223">
    <property type="entry name" value="CCHC-TYPE DOMAIN-CONTAINING PROTEIN"/>
    <property type="match status" value="1"/>
</dbReference>
<dbReference type="EMBL" id="BQNB010013087">
    <property type="protein sequence ID" value="GJT11667.1"/>
    <property type="molecule type" value="Genomic_DNA"/>
</dbReference>
<feature type="region of interest" description="Disordered" evidence="1">
    <location>
        <begin position="196"/>
        <end position="215"/>
    </location>
</feature>
<proteinExistence type="predicted"/>